<name>A0A6P4IDT8_DROKI</name>
<evidence type="ECO:0000256" key="6">
    <source>
        <dbReference type="ARBA" id="ARBA00023315"/>
    </source>
</evidence>
<evidence type="ECO:0000313" key="10">
    <source>
        <dbReference type="RefSeq" id="XP_017027092.1"/>
    </source>
</evidence>
<dbReference type="PANTHER" id="PTHR12246">
    <property type="entry name" value="PALMITOYLTRANSFERASE ZDHHC16"/>
    <property type="match status" value="1"/>
</dbReference>
<keyword evidence="3 7" id="KW-0812">Transmembrane</keyword>
<evidence type="ECO:0000256" key="7">
    <source>
        <dbReference type="RuleBase" id="RU079119"/>
    </source>
</evidence>
<comment type="similarity">
    <text evidence="7">Belongs to the DHHC palmitoyltransferase family.</text>
</comment>
<feature type="transmembrane region" description="Helical" evidence="7">
    <location>
        <begin position="212"/>
        <end position="235"/>
    </location>
</feature>
<accession>A0A6P4IDT8</accession>
<evidence type="ECO:0000256" key="3">
    <source>
        <dbReference type="ARBA" id="ARBA00022692"/>
    </source>
</evidence>
<organism evidence="9 10">
    <name type="scientific">Drosophila kikkawai</name>
    <name type="common">Fruit fly</name>
    <dbReference type="NCBI Taxonomy" id="30033"/>
    <lineage>
        <taxon>Eukaryota</taxon>
        <taxon>Metazoa</taxon>
        <taxon>Ecdysozoa</taxon>
        <taxon>Arthropoda</taxon>
        <taxon>Hexapoda</taxon>
        <taxon>Insecta</taxon>
        <taxon>Pterygota</taxon>
        <taxon>Neoptera</taxon>
        <taxon>Endopterygota</taxon>
        <taxon>Diptera</taxon>
        <taxon>Brachycera</taxon>
        <taxon>Muscomorpha</taxon>
        <taxon>Ephydroidea</taxon>
        <taxon>Drosophilidae</taxon>
        <taxon>Drosophila</taxon>
        <taxon>Sophophora</taxon>
    </lineage>
</organism>
<sequence length="340" mass="40136">MCLLRENEERRSGRCWLSRWLPIAVILVILVWSYYLFVYQVCIRKVDNLIYMVLLLLGYHLLLVMFLWTWWKCICTSPVEIPNQWQISDEDVNRLQQNNGAEAEARILANAAKNLPIHMSTKEGLVRYCRFCWIIKPDRAHHCRSCRMCVMKRDHHCPWVKNCVHFHNFKYFILFLLYAELYCLYICVAMFYDFYLICQFKAESLRREHTWALAQHAAVFIINLFTLIMFTISVLNMARNRTTMESVHPPYFFVGGKNKNGFNLGFCANFREVLGDKWYLWLIPIQTLRGDGLTFPLAAESAKSARVQDRRGEEGLTRARYNMARLLGIHIANDIDYATD</sequence>
<keyword evidence="5 7" id="KW-0472">Membrane</keyword>
<dbReference type="GO" id="GO:0016020">
    <property type="term" value="C:membrane"/>
    <property type="evidence" value="ECO:0007669"/>
    <property type="project" value="UniProtKB-SubCell"/>
</dbReference>
<dbReference type="GeneID" id="108078042"/>
<evidence type="ECO:0000259" key="8">
    <source>
        <dbReference type="Pfam" id="PF01529"/>
    </source>
</evidence>
<proteinExistence type="inferred from homology"/>
<evidence type="ECO:0000256" key="2">
    <source>
        <dbReference type="ARBA" id="ARBA00022679"/>
    </source>
</evidence>
<dbReference type="Pfam" id="PF01529">
    <property type="entry name" value="DHHC"/>
    <property type="match status" value="1"/>
</dbReference>
<dbReference type="InterPro" id="IPR001594">
    <property type="entry name" value="Palmitoyltrfase_DHHC"/>
</dbReference>
<dbReference type="Proteomes" id="UP001652661">
    <property type="component" value="Chromosome 2R"/>
</dbReference>
<dbReference type="InterPro" id="IPR039859">
    <property type="entry name" value="PFA4/ZDH16/20/ERF2-like"/>
</dbReference>
<feature type="transmembrane region" description="Helical" evidence="7">
    <location>
        <begin position="49"/>
        <end position="71"/>
    </location>
</feature>
<dbReference type="RefSeq" id="XP_017027092.1">
    <property type="nucleotide sequence ID" value="XM_017171603.3"/>
</dbReference>
<comment type="domain">
    <text evidence="7">The DHHC domain is required for palmitoyltransferase activity.</text>
</comment>
<comment type="catalytic activity">
    <reaction evidence="7">
        <text>L-cysteinyl-[protein] + hexadecanoyl-CoA = S-hexadecanoyl-L-cysteinyl-[protein] + CoA</text>
        <dbReference type="Rhea" id="RHEA:36683"/>
        <dbReference type="Rhea" id="RHEA-COMP:10131"/>
        <dbReference type="Rhea" id="RHEA-COMP:11032"/>
        <dbReference type="ChEBI" id="CHEBI:29950"/>
        <dbReference type="ChEBI" id="CHEBI:57287"/>
        <dbReference type="ChEBI" id="CHEBI:57379"/>
        <dbReference type="ChEBI" id="CHEBI:74151"/>
        <dbReference type="EC" id="2.3.1.225"/>
    </reaction>
</comment>
<gene>
    <name evidence="10" type="primary">LOC108078042</name>
</gene>
<dbReference type="EC" id="2.3.1.225" evidence="7"/>
<comment type="subcellular location">
    <subcellularLocation>
        <location evidence="1">Membrane</location>
        <topology evidence="1">Multi-pass membrane protein</topology>
    </subcellularLocation>
</comment>
<reference evidence="9" key="1">
    <citation type="submission" date="2025-05" db="UniProtKB">
        <authorList>
            <consortium name="RefSeq"/>
        </authorList>
    </citation>
    <scope>NUCLEOTIDE SEQUENCE [LARGE SCALE GENOMIC DNA]</scope>
    <source>
        <strain evidence="9">14028-0561.14</strain>
    </source>
</reference>
<reference evidence="10" key="2">
    <citation type="submission" date="2025-08" db="UniProtKB">
        <authorList>
            <consortium name="RefSeq"/>
        </authorList>
    </citation>
    <scope>IDENTIFICATION</scope>
    <source>
        <strain evidence="10">14028-0561.14</strain>
        <tissue evidence="10">Whole fly</tissue>
    </source>
</reference>
<keyword evidence="4 7" id="KW-1133">Transmembrane helix</keyword>
<evidence type="ECO:0000256" key="4">
    <source>
        <dbReference type="ARBA" id="ARBA00022989"/>
    </source>
</evidence>
<feature type="transmembrane region" description="Helical" evidence="7">
    <location>
        <begin position="171"/>
        <end position="192"/>
    </location>
</feature>
<evidence type="ECO:0000256" key="5">
    <source>
        <dbReference type="ARBA" id="ARBA00023136"/>
    </source>
</evidence>
<feature type="domain" description="Palmitoyltransferase DHHC" evidence="8">
    <location>
        <begin position="127"/>
        <end position="247"/>
    </location>
</feature>
<dbReference type="GO" id="GO:0019706">
    <property type="term" value="F:protein-cysteine S-palmitoyltransferase activity"/>
    <property type="evidence" value="ECO:0007669"/>
    <property type="project" value="UniProtKB-EC"/>
</dbReference>
<evidence type="ECO:0000256" key="1">
    <source>
        <dbReference type="ARBA" id="ARBA00004141"/>
    </source>
</evidence>
<keyword evidence="9" id="KW-1185">Reference proteome</keyword>
<protein>
    <recommendedName>
        <fullName evidence="7">Palmitoyltransferase</fullName>
        <ecNumber evidence="7">2.3.1.225</ecNumber>
    </recommendedName>
</protein>
<dbReference type="OrthoDB" id="9909019at2759"/>
<dbReference type="PROSITE" id="PS50216">
    <property type="entry name" value="DHHC"/>
    <property type="match status" value="1"/>
</dbReference>
<evidence type="ECO:0000313" key="9">
    <source>
        <dbReference type="Proteomes" id="UP001652661"/>
    </source>
</evidence>
<keyword evidence="6 7" id="KW-0012">Acyltransferase</keyword>
<dbReference type="AlphaFoldDB" id="A0A6P4IDT8"/>
<feature type="transmembrane region" description="Helical" evidence="7">
    <location>
        <begin position="20"/>
        <end position="37"/>
    </location>
</feature>
<keyword evidence="2 7" id="KW-0808">Transferase</keyword>